<evidence type="ECO:0000313" key="4">
    <source>
        <dbReference type="Proteomes" id="UP000031572"/>
    </source>
</evidence>
<comment type="caution">
    <text evidence="3">The sequence shown here is derived from an EMBL/GenBank/DDBJ whole genome shotgun (WGS) entry which is preliminary data.</text>
</comment>
<dbReference type="OrthoDB" id="975794at2"/>
<dbReference type="RefSeq" id="WP_040038966.1">
    <property type="nucleotide sequence ID" value="NZ_JWJG01000028.1"/>
</dbReference>
<reference evidence="3 4" key="1">
    <citation type="submission" date="2014-12" db="EMBL/GenBank/DDBJ databases">
        <title>Denitrispirillum autotrophicum gen. nov., sp. nov., Denitrifying, Facultatively Autotrophic Bacteria Isolated from Rice Paddy Soil.</title>
        <authorList>
            <person name="Ishii S."/>
            <person name="Ashida N."/>
            <person name="Ohno H."/>
            <person name="Otsuka S."/>
            <person name="Yokota A."/>
            <person name="Senoo K."/>
        </authorList>
    </citation>
    <scope>NUCLEOTIDE SEQUENCE [LARGE SCALE GENOMIC DNA]</scope>
    <source>
        <strain evidence="3 4">TSA66</strain>
    </source>
</reference>
<evidence type="ECO:0008006" key="5">
    <source>
        <dbReference type="Google" id="ProtNLM"/>
    </source>
</evidence>
<dbReference type="Gene3D" id="3.40.50.300">
    <property type="entry name" value="P-loop containing nucleotide triphosphate hydrolases"/>
    <property type="match status" value="1"/>
</dbReference>
<accession>A0A0C2BJ89</accession>
<dbReference type="Proteomes" id="UP000031572">
    <property type="component" value="Unassembled WGS sequence"/>
</dbReference>
<keyword evidence="1" id="KW-0175">Coiled coil</keyword>
<protein>
    <recommendedName>
        <fullName evidence="5">Rad50/SbcC-type AAA domain-containing protein</fullName>
    </recommendedName>
</protein>
<dbReference type="EMBL" id="JWJG01000028">
    <property type="protein sequence ID" value="KIF80054.1"/>
    <property type="molecule type" value="Genomic_DNA"/>
</dbReference>
<name>A0A0C2BJ89_9BURK</name>
<dbReference type="STRING" id="709839.TSA66_03260"/>
<organism evidence="3 4">
    <name type="scientific">Noviherbaspirillum autotrophicum</name>
    <dbReference type="NCBI Taxonomy" id="709839"/>
    <lineage>
        <taxon>Bacteria</taxon>
        <taxon>Pseudomonadati</taxon>
        <taxon>Pseudomonadota</taxon>
        <taxon>Betaproteobacteria</taxon>
        <taxon>Burkholderiales</taxon>
        <taxon>Oxalobacteraceae</taxon>
        <taxon>Noviherbaspirillum</taxon>
    </lineage>
</organism>
<dbReference type="InterPro" id="IPR027417">
    <property type="entry name" value="P-loop_NTPase"/>
</dbReference>
<sequence length="608" mass="66998">MTVKLVSLVATSPDKPEARVDFRDPAMLVRGASDTGKSYIRDCLWYLLGGDKLPKKIPEASGYDLLTLELEADDGKYEVRRAHAGGDSSLIKIRAGNDGESVCEILEEDIGDFLVRHAGAAGKQLLRSRSKRGVVTGGDLRHWFLLSQPAMISEDPTAGPVANATQRIAAFHMFLTGTDDSAIELVKTSKELDRIAGQILGVEEALRRVRADLPDDQTKEEVADALERVDVALGAMTSHYETRASSLKNVRNGILRKIAELQAAEQEQNHSLSMIERFDLLNAKYKSDSERLGATWEGVAMFQALEEVPCPLCGTPPEAQVDPWQLRQGAQDSYRKALKAELEKIVVLRQGLAVALAREHERAARLERAVQDIHAELNELEATEKARVNTTRYEFSGDPKSLAVRRSALSEQLAKFDEEAQLIAELTRLTNAKKQKKIPLSRNIGDAATQVAGHAKRYLHAWGFTSIQSVLLDADACDLILDSRARLDFGAGKRAIFLAALTIAVMEHAVGSGYPHLGFVVIDSPLKSYADPKSREQREVEASTVTDRFYAWLAQWEGSGQLIILENQEIKTESKVLLKPLEFVGDGDDEGRRGFYPGMPKDTDEASA</sequence>
<proteinExistence type="predicted"/>
<keyword evidence="4" id="KW-1185">Reference proteome</keyword>
<dbReference type="AlphaFoldDB" id="A0A0C2BJ89"/>
<evidence type="ECO:0000256" key="1">
    <source>
        <dbReference type="SAM" id="Coils"/>
    </source>
</evidence>
<feature type="coiled-coil region" evidence="1">
    <location>
        <begin position="356"/>
        <end position="386"/>
    </location>
</feature>
<feature type="region of interest" description="Disordered" evidence="2">
    <location>
        <begin position="586"/>
        <end position="608"/>
    </location>
</feature>
<evidence type="ECO:0000256" key="2">
    <source>
        <dbReference type="SAM" id="MobiDB-lite"/>
    </source>
</evidence>
<gene>
    <name evidence="3" type="ORF">TSA66_03260</name>
</gene>
<evidence type="ECO:0000313" key="3">
    <source>
        <dbReference type="EMBL" id="KIF80054.1"/>
    </source>
</evidence>